<keyword evidence="5" id="KW-0325">Glycoprotein</keyword>
<keyword evidence="2 7" id="KW-0645">Protease</keyword>
<dbReference type="InterPro" id="IPR032861">
    <property type="entry name" value="TAXi_N"/>
</dbReference>
<dbReference type="GO" id="GO:0004190">
    <property type="term" value="F:aspartic-type endopeptidase activity"/>
    <property type="evidence" value="ECO:0007669"/>
    <property type="project" value="UniProtKB-KW"/>
</dbReference>
<evidence type="ECO:0000256" key="2">
    <source>
        <dbReference type="ARBA" id="ARBA00022670"/>
    </source>
</evidence>
<evidence type="ECO:0000259" key="9">
    <source>
        <dbReference type="PROSITE" id="PS51767"/>
    </source>
</evidence>
<feature type="signal peptide" evidence="8">
    <location>
        <begin position="1"/>
        <end position="27"/>
    </location>
</feature>
<feature type="domain" description="Peptidase A1" evidence="9">
    <location>
        <begin position="112"/>
        <end position="471"/>
    </location>
</feature>
<keyword evidence="4 7" id="KW-0378">Hydrolase</keyword>
<evidence type="ECO:0000313" key="11">
    <source>
        <dbReference type="Proteomes" id="UP001054252"/>
    </source>
</evidence>
<dbReference type="AlphaFoldDB" id="A0AAV5M8R2"/>
<dbReference type="PROSITE" id="PS00141">
    <property type="entry name" value="ASP_PROTEASE"/>
    <property type="match status" value="1"/>
</dbReference>
<proteinExistence type="inferred from homology"/>
<organism evidence="10 11">
    <name type="scientific">Rubroshorea leprosula</name>
    <dbReference type="NCBI Taxonomy" id="152421"/>
    <lineage>
        <taxon>Eukaryota</taxon>
        <taxon>Viridiplantae</taxon>
        <taxon>Streptophyta</taxon>
        <taxon>Embryophyta</taxon>
        <taxon>Tracheophyta</taxon>
        <taxon>Spermatophyta</taxon>
        <taxon>Magnoliopsida</taxon>
        <taxon>eudicotyledons</taxon>
        <taxon>Gunneridae</taxon>
        <taxon>Pentapetalae</taxon>
        <taxon>rosids</taxon>
        <taxon>malvids</taxon>
        <taxon>Malvales</taxon>
        <taxon>Dipterocarpaceae</taxon>
        <taxon>Rubroshorea</taxon>
    </lineage>
</organism>
<dbReference type="PANTHER" id="PTHR47967">
    <property type="entry name" value="OS07G0603500 PROTEIN-RELATED"/>
    <property type="match status" value="1"/>
</dbReference>
<gene>
    <name evidence="10" type="ORF">SLEP1_g53208</name>
</gene>
<dbReference type="CDD" id="cd05476">
    <property type="entry name" value="pepsin_A_like_plant"/>
    <property type="match status" value="1"/>
</dbReference>
<dbReference type="PROSITE" id="PS51767">
    <property type="entry name" value="PEPTIDASE_A1"/>
    <property type="match status" value="1"/>
</dbReference>
<evidence type="ECO:0000256" key="8">
    <source>
        <dbReference type="SAM" id="SignalP"/>
    </source>
</evidence>
<dbReference type="InterPro" id="IPR032799">
    <property type="entry name" value="TAXi_C"/>
</dbReference>
<dbReference type="FunFam" id="2.40.70.10:FF:000033">
    <property type="entry name" value="Aspartyl protease family protein"/>
    <property type="match status" value="1"/>
</dbReference>
<feature type="chain" id="PRO_5043753005" description="Peptidase A1 domain-containing protein" evidence="8">
    <location>
        <begin position="28"/>
        <end position="476"/>
    </location>
</feature>
<evidence type="ECO:0000256" key="3">
    <source>
        <dbReference type="ARBA" id="ARBA00022750"/>
    </source>
</evidence>
<feature type="active site" evidence="6">
    <location>
        <position position="130"/>
    </location>
</feature>
<dbReference type="EMBL" id="BPVZ01000204">
    <property type="protein sequence ID" value="GKV46208.1"/>
    <property type="molecule type" value="Genomic_DNA"/>
</dbReference>
<evidence type="ECO:0000256" key="1">
    <source>
        <dbReference type="ARBA" id="ARBA00007447"/>
    </source>
</evidence>
<dbReference type="GO" id="GO:0006508">
    <property type="term" value="P:proteolysis"/>
    <property type="evidence" value="ECO:0007669"/>
    <property type="project" value="UniProtKB-KW"/>
</dbReference>
<dbReference type="InterPro" id="IPR051708">
    <property type="entry name" value="Plant_Aspart_Prot_A1"/>
</dbReference>
<dbReference type="PANTHER" id="PTHR47967:SF69">
    <property type="entry name" value="ASPARTIC PROTEINASE NANA, CHLOROPLAST"/>
    <property type="match status" value="1"/>
</dbReference>
<dbReference type="InterPro" id="IPR034161">
    <property type="entry name" value="Pepsin-like_plant"/>
</dbReference>
<evidence type="ECO:0000256" key="6">
    <source>
        <dbReference type="PIRSR" id="PIRSR601461-1"/>
    </source>
</evidence>
<dbReference type="InterPro" id="IPR001969">
    <property type="entry name" value="Aspartic_peptidase_AS"/>
</dbReference>
<protein>
    <recommendedName>
        <fullName evidence="9">Peptidase A1 domain-containing protein</fullName>
    </recommendedName>
</protein>
<comment type="similarity">
    <text evidence="1 7">Belongs to the peptidase A1 family.</text>
</comment>
<dbReference type="SUPFAM" id="SSF50630">
    <property type="entry name" value="Acid proteases"/>
    <property type="match status" value="1"/>
</dbReference>
<dbReference type="Pfam" id="PF14541">
    <property type="entry name" value="TAXi_C"/>
    <property type="match status" value="1"/>
</dbReference>
<evidence type="ECO:0000256" key="4">
    <source>
        <dbReference type="ARBA" id="ARBA00022801"/>
    </source>
</evidence>
<name>A0AAV5M8R2_9ROSI</name>
<comment type="caution">
    <text evidence="10">The sequence shown here is derived from an EMBL/GenBank/DDBJ whole genome shotgun (WGS) entry which is preliminary data.</text>
</comment>
<dbReference type="InterPro" id="IPR021109">
    <property type="entry name" value="Peptidase_aspartic_dom_sf"/>
</dbReference>
<accession>A0AAV5M8R2</accession>
<evidence type="ECO:0000256" key="7">
    <source>
        <dbReference type="RuleBase" id="RU000454"/>
    </source>
</evidence>
<reference evidence="10 11" key="1">
    <citation type="journal article" date="2021" name="Commun. Biol.">
        <title>The genome of Shorea leprosula (Dipterocarpaceae) highlights the ecological relevance of drought in aseasonal tropical rainforests.</title>
        <authorList>
            <person name="Ng K.K.S."/>
            <person name="Kobayashi M.J."/>
            <person name="Fawcett J.A."/>
            <person name="Hatakeyama M."/>
            <person name="Paape T."/>
            <person name="Ng C.H."/>
            <person name="Ang C.C."/>
            <person name="Tnah L.H."/>
            <person name="Lee C.T."/>
            <person name="Nishiyama T."/>
            <person name="Sese J."/>
            <person name="O'Brien M.J."/>
            <person name="Copetti D."/>
            <person name="Mohd Noor M.I."/>
            <person name="Ong R.C."/>
            <person name="Putra M."/>
            <person name="Sireger I.Z."/>
            <person name="Indrioko S."/>
            <person name="Kosugi Y."/>
            <person name="Izuno A."/>
            <person name="Isagi Y."/>
            <person name="Lee S.L."/>
            <person name="Shimizu K.K."/>
        </authorList>
    </citation>
    <scope>NUCLEOTIDE SEQUENCE [LARGE SCALE GENOMIC DNA]</scope>
    <source>
        <strain evidence="10">214</strain>
    </source>
</reference>
<dbReference type="Gene3D" id="2.40.70.10">
    <property type="entry name" value="Acid Proteases"/>
    <property type="match status" value="2"/>
</dbReference>
<keyword evidence="3 7" id="KW-0064">Aspartyl protease</keyword>
<dbReference type="InterPro" id="IPR033121">
    <property type="entry name" value="PEPTIDASE_A1"/>
</dbReference>
<dbReference type="Pfam" id="PF14543">
    <property type="entry name" value="TAXi_N"/>
    <property type="match status" value="1"/>
</dbReference>
<evidence type="ECO:0000256" key="5">
    <source>
        <dbReference type="ARBA" id="ARBA00023180"/>
    </source>
</evidence>
<feature type="active site" evidence="6">
    <location>
        <position position="354"/>
    </location>
</feature>
<keyword evidence="8" id="KW-0732">Signal</keyword>
<dbReference type="InterPro" id="IPR001461">
    <property type="entry name" value="Aspartic_peptidase_A1"/>
</dbReference>
<dbReference type="Proteomes" id="UP001054252">
    <property type="component" value="Unassembled WGS sequence"/>
</dbReference>
<evidence type="ECO:0000313" key="10">
    <source>
        <dbReference type="EMBL" id="GKV46208.1"/>
    </source>
</evidence>
<keyword evidence="11" id="KW-1185">Reference proteome</keyword>
<dbReference type="PRINTS" id="PR00792">
    <property type="entry name" value="PEPSIN"/>
</dbReference>
<sequence length="476" mass="52748">MEGQGRLGLVFFLSVFVLLFLSQCLNSAEEDESSLKLELIHRHAHPQLNSRLKTQLERVKELHHNDMIRQNMIVHKRRLTQTPPENRGTVRGDNAGIGMQIYSASDFGLGQYFASFNVGTPSQKFTLVVDTGSDLTWMNCRYRCGERCRENARINQRPVFRADLSSSFRPVPCLSRMCKVELSNLFSLNACPTPHTPCGFDFRYVDGSGALGFFANETVSVDLTDGRMTTLHGVLVGCSDSFKGDNFDKGADGVLGLANGKYSFTTKATQYFGGKFSYCLVDHLSPKNVTNYLVFGSSKKETSHMGRTRHTKLELNLIPPFYAVNVVGISVGKIMVNVPVMAWDATQGGGMILDSGMSLTLLSKPAYMPVMFALEASLTKYERVKLDGVPMEYCFNSTGFDKTAVPKLVFHFVDGARFEPFVKSYIIDVAVGVKCLGIVSGIWPASSVIGNIMQQNHLWEFDLVGKKLGFTRSTCS</sequence>